<name>A0ACB0M2X0_TRIPR</name>
<organism evidence="1 2">
    <name type="scientific">Trifolium pratense</name>
    <name type="common">Red clover</name>
    <dbReference type="NCBI Taxonomy" id="57577"/>
    <lineage>
        <taxon>Eukaryota</taxon>
        <taxon>Viridiplantae</taxon>
        <taxon>Streptophyta</taxon>
        <taxon>Embryophyta</taxon>
        <taxon>Tracheophyta</taxon>
        <taxon>Spermatophyta</taxon>
        <taxon>Magnoliopsida</taxon>
        <taxon>eudicotyledons</taxon>
        <taxon>Gunneridae</taxon>
        <taxon>Pentapetalae</taxon>
        <taxon>rosids</taxon>
        <taxon>fabids</taxon>
        <taxon>Fabales</taxon>
        <taxon>Fabaceae</taxon>
        <taxon>Papilionoideae</taxon>
        <taxon>50 kb inversion clade</taxon>
        <taxon>NPAAA clade</taxon>
        <taxon>Hologalegina</taxon>
        <taxon>IRL clade</taxon>
        <taxon>Trifolieae</taxon>
        <taxon>Trifolium</taxon>
    </lineage>
</organism>
<accession>A0ACB0M2X0</accession>
<evidence type="ECO:0000313" key="2">
    <source>
        <dbReference type="Proteomes" id="UP001177021"/>
    </source>
</evidence>
<sequence>MVAGLLITVPYFPFHHLFICLFIKPIKFNFSQTFLLSLLNTLLTCSKIVAMKIQCDVCSKNEASLFCTADEAALCTDCDHRVHHANKLASKHHRLSLHNPSPKQHPLCDICQERRAFVLCKQDRAILCKDCDSSIHSVNELTEKHDRFLLTGVKLSTTNSSSSSSSTTTSAKPSSAISISKSIVVPSSSSSLIDKSTTPSPKSVEDGSGGSTISQYLIETLPGWQVDDFLDSSSAPFAFSKGDESFEENLDSFFPNNNLGIWVPQAPPPSLFSSSQIMMGQSETKKGSNNNKSHMNKSRLRDDGNNIFTVPQISPVSNPKRTRYLW</sequence>
<reference evidence="1" key="1">
    <citation type="submission" date="2023-10" db="EMBL/GenBank/DDBJ databases">
        <authorList>
            <person name="Rodriguez Cubillos JULIANA M."/>
            <person name="De Vega J."/>
        </authorList>
    </citation>
    <scope>NUCLEOTIDE SEQUENCE</scope>
</reference>
<dbReference type="Proteomes" id="UP001177021">
    <property type="component" value="Unassembled WGS sequence"/>
</dbReference>
<protein>
    <submittedName>
        <fullName evidence="1">Uncharacterized protein</fullName>
    </submittedName>
</protein>
<comment type="caution">
    <text evidence="1">The sequence shown here is derived from an EMBL/GenBank/DDBJ whole genome shotgun (WGS) entry which is preliminary data.</text>
</comment>
<dbReference type="EMBL" id="CASHSV030000716">
    <property type="protein sequence ID" value="CAJ2675671.1"/>
    <property type="molecule type" value="Genomic_DNA"/>
</dbReference>
<evidence type="ECO:0000313" key="1">
    <source>
        <dbReference type="EMBL" id="CAJ2675671.1"/>
    </source>
</evidence>
<gene>
    <name evidence="1" type="ORF">MILVUS5_LOCUS38636</name>
</gene>
<proteinExistence type="predicted"/>
<keyword evidence="2" id="KW-1185">Reference proteome</keyword>